<keyword evidence="2" id="KW-1185">Reference proteome</keyword>
<gene>
    <name evidence="1" type="ORF">F7725_014578</name>
</gene>
<reference evidence="1 2" key="1">
    <citation type="submission" date="2020-03" db="EMBL/GenBank/DDBJ databases">
        <title>Dissostichus mawsoni Genome sequencing and assembly.</title>
        <authorList>
            <person name="Park H."/>
        </authorList>
    </citation>
    <scope>NUCLEOTIDE SEQUENCE [LARGE SCALE GENOMIC DNA]</scope>
    <source>
        <strain evidence="1">DM0001</strain>
        <tissue evidence="1">Muscle</tissue>
    </source>
</reference>
<name>A0A7J5YWP2_DISMA</name>
<evidence type="ECO:0000313" key="1">
    <source>
        <dbReference type="EMBL" id="KAF3853890.1"/>
    </source>
</evidence>
<accession>A0A7J5YWP2</accession>
<proteinExistence type="predicted"/>
<sequence>MSEKKTVDVMIRARLSIVHELPHDDSKAVDVSFGRPIDLKTEMSQKLGGCPAKASEFDLESTVHQTCAGLQVPMKFQCSYSASYLDDGDVAVVDQPPAGAVQPRLETKLLQN</sequence>
<dbReference type="Proteomes" id="UP000518266">
    <property type="component" value="Unassembled WGS sequence"/>
</dbReference>
<organism evidence="1 2">
    <name type="scientific">Dissostichus mawsoni</name>
    <name type="common">Antarctic cod</name>
    <dbReference type="NCBI Taxonomy" id="36200"/>
    <lineage>
        <taxon>Eukaryota</taxon>
        <taxon>Metazoa</taxon>
        <taxon>Chordata</taxon>
        <taxon>Craniata</taxon>
        <taxon>Vertebrata</taxon>
        <taxon>Euteleostomi</taxon>
        <taxon>Actinopterygii</taxon>
        <taxon>Neopterygii</taxon>
        <taxon>Teleostei</taxon>
        <taxon>Neoteleostei</taxon>
        <taxon>Acanthomorphata</taxon>
        <taxon>Eupercaria</taxon>
        <taxon>Perciformes</taxon>
        <taxon>Notothenioidei</taxon>
        <taxon>Nototheniidae</taxon>
        <taxon>Dissostichus</taxon>
    </lineage>
</organism>
<evidence type="ECO:0000313" key="2">
    <source>
        <dbReference type="Proteomes" id="UP000518266"/>
    </source>
</evidence>
<protein>
    <submittedName>
        <fullName evidence="1">Uncharacterized protein</fullName>
    </submittedName>
</protein>
<dbReference type="EMBL" id="JAAKFY010000008">
    <property type="protein sequence ID" value="KAF3853890.1"/>
    <property type="molecule type" value="Genomic_DNA"/>
</dbReference>
<dbReference type="AlphaFoldDB" id="A0A7J5YWP2"/>
<comment type="caution">
    <text evidence="1">The sequence shown here is derived from an EMBL/GenBank/DDBJ whole genome shotgun (WGS) entry which is preliminary data.</text>
</comment>